<dbReference type="InterPro" id="IPR001258">
    <property type="entry name" value="NHL_repeat"/>
</dbReference>
<evidence type="ECO:0000256" key="2">
    <source>
        <dbReference type="SAM" id="Phobius"/>
    </source>
</evidence>
<dbReference type="RefSeq" id="WP_157928174.1">
    <property type="nucleotide sequence ID" value="NZ_LT841358.1"/>
</dbReference>
<dbReference type="InterPro" id="IPR011042">
    <property type="entry name" value="6-blade_b-propeller_TolB-like"/>
</dbReference>
<sequence length="877" mass="94078">MISQQKNVLRGGKKFTFAIRTNRNNYWIVIFQASILALFFLQFHYSYAFVTNQNSSFVVGQPSFTTMINTPINSSSLNGPIGITFDSGGNLWVADSSNNRILNYSSSSFGFNRPNATTVLGQSSFTAGGFGTTSTTLRAASALAFDSSGNLWVADEDNSRILEYSPPFTTGQAASLVLGQSSFTTGGTGTNTTTLNTPDALAFDSHGNLWVSDQGNNRILEYSPPFTTGQAASLVLGHSTFTQTSSGTNATALNNPFSLVFDSSGNLWVTDQNNNRILRYSTPFTNNMAASLVLGQSSFTTNTVGTSNNTLNNPSNIAFDSSGNLWVADGSNNRVLEYKSSFSNGMAASLVFGQANFTSNGINNGFANPSASSLNDVNGLLFDKSGNLWVSDSGNNRIIRFVQTGQNQALVDNSIATVTVNPTTPQLMIANSNTNLSTIKIPSTVTNTTINYSNILVKKSDGNSVTLNNALTVKANSTNGNVQILLPKNIVINGSSSWKGTINTATISSVSLPQGTLPAAKIEVGFGSAKLTLSKAVELDFSGNAGKRIGFTHGGPFTEITQVCSTDDATGIPSGLTDCKIDVGSDLHVWTLHFTTFVVFTVQSAVGGSTPGFAPSFTTGFAQNEYPLTINANNYKLPNYTNTGIFSTIQVGEPFVIKVLLYGDNGLQSVKHVSLVTNMRGNYASIAGADTAIFWDATQPLQIVDPHHFFGPVTVNTTVVDNKILLTFHGTFAKPMPVSNIGIRTWGYDLYSRDVYVINAWQATSSPPIQQLNTTPPSQKQLLVNDSTVGATLNLQSTNPQLLSTSNKLDLMESIKEWGGYSNKSISDSEMLHMFGLSGDHVPQWVMKNIKWIIDGTINIQDFGDALHYLSDNKIIK</sequence>
<evidence type="ECO:0000313" key="3">
    <source>
        <dbReference type="EMBL" id="SMH72404.1"/>
    </source>
</evidence>
<protein>
    <submittedName>
        <fullName evidence="3">NHL repeat protein (Modular protein)</fullName>
    </submittedName>
</protein>
<dbReference type="CDD" id="cd05819">
    <property type="entry name" value="NHL"/>
    <property type="match status" value="1"/>
</dbReference>
<organism evidence="3 4">
    <name type="scientific">Candidatus Nitrosotalea okcheonensis</name>
    <dbReference type="NCBI Taxonomy" id="1903276"/>
    <lineage>
        <taxon>Archaea</taxon>
        <taxon>Nitrososphaerota</taxon>
        <taxon>Nitrososphaeria</taxon>
        <taxon>Nitrosotaleales</taxon>
        <taxon>Nitrosotaleaceae</taxon>
        <taxon>Nitrosotalea</taxon>
    </lineage>
</organism>
<feature type="transmembrane region" description="Helical" evidence="2">
    <location>
        <begin position="26"/>
        <end position="45"/>
    </location>
</feature>
<dbReference type="Proteomes" id="UP000230607">
    <property type="component" value="Chromosome 1"/>
</dbReference>
<accession>A0A2H1FI45</accession>
<keyword evidence="2" id="KW-0472">Membrane</keyword>
<dbReference type="PANTHER" id="PTHR24104:SF25">
    <property type="entry name" value="PROTEIN LIN-41"/>
    <property type="match status" value="1"/>
</dbReference>
<keyword evidence="4" id="KW-1185">Reference proteome</keyword>
<reference evidence="4" key="1">
    <citation type="submission" date="2017-03" db="EMBL/GenBank/DDBJ databases">
        <authorList>
            <person name="Herbold C."/>
        </authorList>
    </citation>
    <scope>NUCLEOTIDE SEQUENCE [LARGE SCALE GENOMIC DNA]</scope>
</reference>
<proteinExistence type="predicted"/>
<dbReference type="Gene3D" id="2.40.10.500">
    <property type="match status" value="2"/>
</dbReference>
<dbReference type="Pfam" id="PF01436">
    <property type="entry name" value="NHL"/>
    <property type="match status" value="2"/>
</dbReference>
<evidence type="ECO:0000256" key="1">
    <source>
        <dbReference type="ARBA" id="ARBA00022737"/>
    </source>
</evidence>
<dbReference type="InterPro" id="IPR050952">
    <property type="entry name" value="TRIM-NHL_E3_ligases"/>
</dbReference>
<dbReference type="EMBL" id="LT841358">
    <property type="protein sequence ID" value="SMH72404.1"/>
    <property type="molecule type" value="Genomic_DNA"/>
</dbReference>
<keyword evidence="2" id="KW-0812">Transmembrane</keyword>
<dbReference type="PANTHER" id="PTHR24104">
    <property type="entry name" value="E3 UBIQUITIN-PROTEIN LIGASE NHLRC1-RELATED"/>
    <property type="match status" value="1"/>
</dbReference>
<name>A0A2H1FI45_9ARCH</name>
<gene>
    <name evidence="3" type="ORF">NCS_30244</name>
</gene>
<dbReference type="SUPFAM" id="SSF101898">
    <property type="entry name" value="NHL repeat"/>
    <property type="match status" value="1"/>
</dbReference>
<dbReference type="GO" id="GO:0008270">
    <property type="term" value="F:zinc ion binding"/>
    <property type="evidence" value="ECO:0007669"/>
    <property type="project" value="UniProtKB-KW"/>
</dbReference>
<dbReference type="PROSITE" id="PS51125">
    <property type="entry name" value="NHL"/>
    <property type="match status" value="3"/>
</dbReference>
<dbReference type="Gene3D" id="2.120.10.30">
    <property type="entry name" value="TolB, C-terminal domain"/>
    <property type="match status" value="1"/>
</dbReference>
<dbReference type="AlphaFoldDB" id="A0A2H1FI45"/>
<evidence type="ECO:0000313" key="4">
    <source>
        <dbReference type="Proteomes" id="UP000230607"/>
    </source>
</evidence>
<keyword evidence="2" id="KW-1133">Transmembrane helix</keyword>
<keyword evidence="1" id="KW-0677">Repeat</keyword>